<accession>A0A2P5CDZ7</accession>
<sequence length="106" mass="11917">GIHVLLQPANVDCHHDLSVKVAAVDDVVPEVFVELAIPVPVLHMLRDARFGWVFENAHVLVLEVDHVDRRVKLILRQRVTGRLPPLATLLTIPDGDFLLRSRPLAR</sequence>
<proteinExistence type="predicted"/>
<dbReference type="Proteomes" id="UP000237105">
    <property type="component" value="Unassembled WGS sequence"/>
</dbReference>
<evidence type="ECO:0000313" key="2">
    <source>
        <dbReference type="Proteomes" id="UP000237105"/>
    </source>
</evidence>
<feature type="non-terminal residue" evidence="1">
    <location>
        <position position="1"/>
    </location>
</feature>
<gene>
    <name evidence="1" type="ORF">PanWU01x14_160420</name>
</gene>
<reference evidence="2" key="1">
    <citation type="submission" date="2016-06" db="EMBL/GenBank/DDBJ databases">
        <title>Parallel loss of symbiosis genes in relatives of nitrogen-fixing non-legume Parasponia.</title>
        <authorList>
            <person name="Van Velzen R."/>
            <person name="Holmer R."/>
            <person name="Bu F."/>
            <person name="Rutten L."/>
            <person name="Van Zeijl A."/>
            <person name="Liu W."/>
            <person name="Santuari L."/>
            <person name="Cao Q."/>
            <person name="Sharma T."/>
            <person name="Shen D."/>
            <person name="Roswanjaya Y."/>
            <person name="Wardhani T."/>
            <person name="Kalhor M.S."/>
            <person name="Jansen J."/>
            <person name="Van den Hoogen J."/>
            <person name="Gungor B."/>
            <person name="Hartog M."/>
            <person name="Hontelez J."/>
            <person name="Verver J."/>
            <person name="Yang W.-C."/>
            <person name="Schijlen E."/>
            <person name="Repin R."/>
            <person name="Schilthuizen M."/>
            <person name="Schranz E."/>
            <person name="Heidstra R."/>
            <person name="Miyata K."/>
            <person name="Fedorova E."/>
            <person name="Kohlen W."/>
            <person name="Bisseling T."/>
            <person name="Smit S."/>
            <person name="Geurts R."/>
        </authorList>
    </citation>
    <scope>NUCLEOTIDE SEQUENCE [LARGE SCALE GENOMIC DNA]</scope>
    <source>
        <strain evidence="2">cv. WU1-14</strain>
    </source>
</reference>
<keyword evidence="2" id="KW-1185">Reference proteome</keyword>
<name>A0A2P5CDZ7_PARAD</name>
<evidence type="ECO:0000313" key="1">
    <source>
        <dbReference type="EMBL" id="PON59293.1"/>
    </source>
</evidence>
<dbReference type="AlphaFoldDB" id="A0A2P5CDZ7"/>
<organism evidence="1 2">
    <name type="scientific">Parasponia andersonii</name>
    <name type="common">Sponia andersonii</name>
    <dbReference type="NCBI Taxonomy" id="3476"/>
    <lineage>
        <taxon>Eukaryota</taxon>
        <taxon>Viridiplantae</taxon>
        <taxon>Streptophyta</taxon>
        <taxon>Embryophyta</taxon>
        <taxon>Tracheophyta</taxon>
        <taxon>Spermatophyta</taxon>
        <taxon>Magnoliopsida</taxon>
        <taxon>eudicotyledons</taxon>
        <taxon>Gunneridae</taxon>
        <taxon>Pentapetalae</taxon>
        <taxon>rosids</taxon>
        <taxon>fabids</taxon>
        <taxon>Rosales</taxon>
        <taxon>Cannabaceae</taxon>
        <taxon>Parasponia</taxon>
    </lineage>
</organism>
<comment type="caution">
    <text evidence="1">The sequence shown here is derived from an EMBL/GenBank/DDBJ whole genome shotgun (WGS) entry which is preliminary data.</text>
</comment>
<dbReference type="EMBL" id="JXTB01000141">
    <property type="protein sequence ID" value="PON59293.1"/>
    <property type="molecule type" value="Genomic_DNA"/>
</dbReference>
<protein>
    <submittedName>
        <fullName evidence="1">Uncharacterized protein</fullName>
    </submittedName>
</protein>